<keyword evidence="4" id="KW-1185">Reference proteome</keyword>
<keyword evidence="1" id="KW-1133">Transmembrane helix</keyword>
<name>A0ABT6FTZ8_9FLAO</name>
<dbReference type="InterPro" id="IPR050789">
    <property type="entry name" value="Diverse_Enzym_Activities"/>
</dbReference>
<gene>
    <name evidence="3" type="ORF">OSR52_12775</name>
</gene>
<keyword evidence="1" id="KW-0812">Transmembrane</keyword>
<reference evidence="3" key="1">
    <citation type="submission" date="2022-11" db="EMBL/GenBank/DDBJ databases">
        <title>High-quality draft genome sequence of Galbibacter sp. strain CMA-7.</title>
        <authorList>
            <person name="Wei L."/>
            <person name="Dong C."/>
            <person name="Shao Z."/>
        </authorList>
    </citation>
    <scope>NUCLEOTIDE SEQUENCE</scope>
    <source>
        <strain evidence="3">CMA-7</strain>
    </source>
</reference>
<dbReference type="GO" id="GO:0016787">
    <property type="term" value="F:hydrolase activity"/>
    <property type="evidence" value="ECO:0007669"/>
    <property type="project" value="UniProtKB-KW"/>
</dbReference>
<accession>A0ABT6FTZ8</accession>
<feature type="transmembrane region" description="Helical" evidence="1">
    <location>
        <begin position="12"/>
        <end position="30"/>
    </location>
</feature>
<dbReference type="Gene3D" id="3.40.710.10">
    <property type="entry name" value="DD-peptidase/beta-lactamase superfamily"/>
    <property type="match status" value="1"/>
</dbReference>
<dbReference type="PANTHER" id="PTHR43283:SF7">
    <property type="entry name" value="BETA-LACTAMASE-RELATED DOMAIN-CONTAINING PROTEIN"/>
    <property type="match status" value="1"/>
</dbReference>
<dbReference type="PANTHER" id="PTHR43283">
    <property type="entry name" value="BETA-LACTAMASE-RELATED"/>
    <property type="match status" value="1"/>
</dbReference>
<feature type="domain" description="Beta-lactamase-related" evidence="2">
    <location>
        <begin position="87"/>
        <end position="358"/>
    </location>
</feature>
<proteinExistence type="predicted"/>
<evidence type="ECO:0000256" key="1">
    <source>
        <dbReference type="SAM" id="Phobius"/>
    </source>
</evidence>
<evidence type="ECO:0000259" key="2">
    <source>
        <dbReference type="Pfam" id="PF00144"/>
    </source>
</evidence>
<dbReference type="EMBL" id="JAPMUA010000004">
    <property type="protein sequence ID" value="MDG3586743.1"/>
    <property type="molecule type" value="Genomic_DNA"/>
</dbReference>
<keyword evidence="1" id="KW-0472">Membrane</keyword>
<evidence type="ECO:0000313" key="4">
    <source>
        <dbReference type="Proteomes" id="UP001153642"/>
    </source>
</evidence>
<evidence type="ECO:0000313" key="3">
    <source>
        <dbReference type="EMBL" id="MDG3586743.1"/>
    </source>
</evidence>
<dbReference type="InterPro" id="IPR001466">
    <property type="entry name" value="Beta-lactam-related"/>
</dbReference>
<organism evidence="3 4">
    <name type="scientific">Galbibacter pacificus</name>
    <dbReference type="NCBI Taxonomy" id="2996052"/>
    <lineage>
        <taxon>Bacteria</taxon>
        <taxon>Pseudomonadati</taxon>
        <taxon>Bacteroidota</taxon>
        <taxon>Flavobacteriia</taxon>
        <taxon>Flavobacteriales</taxon>
        <taxon>Flavobacteriaceae</taxon>
        <taxon>Galbibacter</taxon>
    </lineage>
</organism>
<sequence length="384" mass="43915">MKLVVKTFRAMLFIVGIGLISLYIFGYAYLIKAVRVTYLTGHSTAFIDDYSYFDNEIIQKGNNPQPWPEATSYKNSLSENLDKLHQEYGTAAFLIIKNDTILREKYYDDYDQDSQTNSFSMAKTLVVSLMQKAIQEGYIKSLDQPATDFFEEFNTDLGKKMTVGDLASMASGLNWDEAYYSPFSITTRAYFDDDLAKIILGLKVVDEPGKSFNYLSGNTQLLAMVIEKATGQTLSNYLSRSFWQPMGATNMAFWQLDSKEHGHAKAYCCIAATARDFARFGKLYKNNGKWNGKQLLDSTFVTKATKPRFQDGPMYGYGLWLLHYKEKDFFMLRGHLGQYVIVQPEDNFIIVRLGDRTSNNNINSFSKDIYQYIDESYKILNDAT</sequence>
<dbReference type="Proteomes" id="UP001153642">
    <property type="component" value="Unassembled WGS sequence"/>
</dbReference>
<dbReference type="SUPFAM" id="SSF56601">
    <property type="entry name" value="beta-lactamase/transpeptidase-like"/>
    <property type="match status" value="1"/>
</dbReference>
<dbReference type="InterPro" id="IPR012338">
    <property type="entry name" value="Beta-lactam/transpept-like"/>
</dbReference>
<keyword evidence="3" id="KW-0378">Hydrolase</keyword>
<dbReference type="Pfam" id="PF00144">
    <property type="entry name" value="Beta-lactamase"/>
    <property type="match status" value="1"/>
</dbReference>
<protein>
    <submittedName>
        <fullName evidence="3">Serine hydrolase</fullName>
    </submittedName>
</protein>
<comment type="caution">
    <text evidence="3">The sequence shown here is derived from an EMBL/GenBank/DDBJ whole genome shotgun (WGS) entry which is preliminary data.</text>
</comment>